<dbReference type="Pfam" id="PF01370">
    <property type="entry name" value="Epimerase"/>
    <property type="match status" value="1"/>
</dbReference>
<evidence type="ECO:0000256" key="1">
    <source>
        <dbReference type="ARBA" id="ARBA00006464"/>
    </source>
</evidence>
<keyword evidence="3" id="KW-0472">Membrane</keyword>
<dbReference type="Proteomes" id="UP001597521">
    <property type="component" value="Unassembled WGS sequence"/>
</dbReference>
<dbReference type="InterPro" id="IPR001509">
    <property type="entry name" value="Epimerase_deHydtase"/>
</dbReference>
<evidence type="ECO:0000259" key="5">
    <source>
        <dbReference type="Pfam" id="PF02397"/>
    </source>
</evidence>
<comment type="caution">
    <text evidence="6">The sequence shown here is derived from an EMBL/GenBank/DDBJ whole genome shotgun (WGS) entry which is preliminary data.</text>
</comment>
<evidence type="ECO:0000259" key="4">
    <source>
        <dbReference type="Pfam" id="PF01370"/>
    </source>
</evidence>
<sequence length="413" mass="45244">MAQSLGSTYPLVVVTGATGRLGKQLVPELESRGARVIVSGRDTRKLEIAFPGREACTYEDLHSTAKGADLVIHLAVLNNDVLAPRSAFEEVNVKLTMRVAEASRKAGVRRMINFSSTHALDETNLGHYAATKRKAVEELACRPDLPVTTFYLPAVVGDELSGKLSALNKLPRHVRSQVIHALSALKPTVRVCTVADEVFAELKDRTAEGRIVSEGQVDNLYFGVVKRFIDLSFAVAVLVCFWWLLITLSILIRLQSKGPAIFCQERVGRAGKTFTCFKFRTMHLGTPNVGTHEAPENAVTPIGRFLRSSKLDELPQVFNILLNQVSLVGPRPCLPSQSELIQARARRGVLDVKPGITGYAQVHGVDMSEPEVLSRWDETYVRLQSLLLDIRIALATARGRGLGDRATARASST</sequence>
<dbReference type="SUPFAM" id="SSF51735">
    <property type="entry name" value="NAD(P)-binding Rossmann-fold domains"/>
    <property type="match status" value="1"/>
</dbReference>
<keyword evidence="6" id="KW-0808">Transferase</keyword>
<evidence type="ECO:0000313" key="6">
    <source>
        <dbReference type="EMBL" id="MFD2648785.1"/>
    </source>
</evidence>
<evidence type="ECO:0000256" key="2">
    <source>
        <dbReference type="ARBA" id="ARBA00023169"/>
    </source>
</evidence>
<dbReference type="Pfam" id="PF02397">
    <property type="entry name" value="Bac_transf"/>
    <property type="match status" value="1"/>
</dbReference>
<reference evidence="7" key="1">
    <citation type="journal article" date="2019" name="Int. J. Syst. Evol. Microbiol.">
        <title>The Global Catalogue of Microorganisms (GCM) 10K type strain sequencing project: providing services to taxonomists for standard genome sequencing and annotation.</title>
        <authorList>
            <consortium name="The Broad Institute Genomics Platform"/>
            <consortium name="The Broad Institute Genome Sequencing Center for Infectious Disease"/>
            <person name="Wu L."/>
            <person name="Ma J."/>
        </authorList>
    </citation>
    <scope>NUCLEOTIDE SEQUENCE [LARGE SCALE GENOMIC DNA]</scope>
    <source>
        <strain evidence="7">CCM 7427</strain>
    </source>
</reference>
<dbReference type="InterPro" id="IPR036291">
    <property type="entry name" value="NAD(P)-bd_dom_sf"/>
</dbReference>
<keyword evidence="3" id="KW-1133">Transmembrane helix</keyword>
<feature type="transmembrane region" description="Helical" evidence="3">
    <location>
        <begin position="231"/>
        <end position="252"/>
    </location>
</feature>
<protein>
    <submittedName>
        <fullName evidence="6">Sugar transferase</fullName>
    </submittedName>
</protein>
<accession>A0ABW5QM62</accession>
<proteinExistence type="inferred from homology"/>
<gene>
    <name evidence="6" type="ORF">ACFSX5_13405</name>
</gene>
<comment type="similarity">
    <text evidence="1">Belongs to the bacterial sugar transferase family.</text>
</comment>
<name>A0ABW5QM62_9HYPH</name>
<keyword evidence="7" id="KW-1185">Reference proteome</keyword>
<feature type="domain" description="NAD-dependent epimerase/dehydratase" evidence="4">
    <location>
        <begin position="12"/>
        <end position="120"/>
    </location>
</feature>
<dbReference type="PANTHER" id="PTHR30576">
    <property type="entry name" value="COLANIC BIOSYNTHESIS UDP-GLUCOSE LIPID CARRIER TRANSFERASE"/>
    <property type="match status" value="1"/>
</dbReference>
<keyword evidence="2" id="KW-0270">Exopolysaccharide synthesis</keyword>
<dbReference type="RefSeq" id="WP_386834087.1">
    <property type="nucleotide sequence ID" value="NZ_JBHUNP010000001.1"/>
</dbReference>
<dbReference type="EMBL" id="JBHUNP010000001">
    <property type="protein sequence ID" value="MFD2648785.1"/>
    <property type="molecule type" value="Genomic_DNA"/>
</dbReference>
<organism evidence="6 7">
    <name type="scientific">Devosia albogilva</name>
    <dbReference type="NCBI Taxonomy" id="429726"/>
    <lineage>
        <taxon>Bacteria</taxon>
        <taxon>Pseudomonadati</taxon>
        <taxon>Pseudomonadota</taxon>
        <taxon>Alphaproteobacteria</taxon>
        <taxon>Hyphomicrobiales</taxon>
        <taxon>Devosiaceae</taxon>
        <taxon>Devosia</taxon>
    </lineage>
</organism>
<keyword evidence="3" id="KW-0812">Transmembrane</keyword>
<evidence type="ECO:0000313" key="7">
    <source>
        <dbReference type="Proteomes" id="UP001597521"/>
    </source>
</evidence>
<feature type="domain" description="Bacterial sugar transferase" evidence="5">
    <location>
        <begin position="226"/>
        <end position="397"/>
    </location>
</feature>
<dbReference type="InterPro" id="IPR003362">
    <property type="entry name" value="Bact_transf"/>
</dbReference>
<dbReference type="PANTHER" id="PTHR30576:SF10">
    <property type="entry name" value="SLL5057 PROTEIN"/>
    <property type="match status" value="1"/>
</dbReference>
<dbReference type="Gene3D" id="3.40.50.720">
    <property type="entry name" value="NAD(P)-binding Rossmann-like Domain"/>
    <property type="match status" value="1"/>
</dbReference>
<evidence type="ECO:0000256" key="3">
    <source>
        <dbReference type="SAM" id="Phobius"/>
    </source>
</evidence>
<dbReference type="GO" id="GO:0016740">
    <property type="term" value="F:transferase activity"/>
    <property type="evidence" value="ECO:0007669"/>
    <property type="project" value="UniProtKB-KW"/>
</dbReference>